<keyword evidence="1" id="KW-0614">Plasmid</keyword>
<accession>A0A7D5GPT6</accession>
<name>A0A7D5GPT6_9EURY</name>
<sequence length="156" mass="17747">MFIPISPRGPLYGIKPEHGDSFIVGYALVRPKTQAESTYDDKAAMFEQFADKDEAYVWEKKQPTYIPPEKLTPRFIIEPYYSSHINPAKSGWAGMYYVEPTHSMLSGRDGFRIVAVAEVPPGTEFAYPFGSIQKLKDGLDDRDAEYTIDPRFERIA</sequence>
<reference evidence="1 2" key="1">
    <citation type="submission" date="2020-07" db="EMBL/GenBank/DDBJ databases">
        <title>Gai3-2, isolated from salt lake.</title>
        <authorList>
            <person name="Cui H."/>
            <person name="Shi X."/>
        </authorList>
    </citation>
    <scope>NUCLEOTIDE SEQUENCE [LARGE SCALE GENOMIC DNA]</scope>
    <source>
        <strain evidence="1 2">Gai3-2</strain>
        <plasmid evidence="1 2">unnamed3</plasmid>
    </source>
</reference>
<geneLocation type="plasmid" evidence="1 2">
    <name>unnamed3</name>
</geneLocation>
<protein>
    <submittedName>
        <fullName evidence="1">Uncharacterized protein</fullName>
    </submittedName>
</protein>
<dbReference type="Proteomes" id="UP000509750">
    <property type="component" value="Plasmid unnamed3"/>
</dbReference>
<dbReference type="GeneID" id="56031303"/>
<proteinExistence type="predicted"/>
<evidence type="ECO:0000313" key="1">
    <source>
        <dbReference type="EMBL" id="QLG30024.1"/>
    </source>
</evidence>
<dbReference type="EMBL" id="CP058532">
    <property type="protein sequence ID" value="QLG30024.1"/>
    <property type="molecule type" value="Genomic_DNA"/>
</dbReference>
<gene>
    <name evidence="1" type="ORF">HUG10_20680</name>
</gene>
<dbReference type="KEGG" id="halg:HUG10_20680"/>
<organism evidence="1 2">
    <name type="scientific">Halorarum halophilum</name>
    <dbReference type="NCBI Taxonomy" id="2743090"/>
    <lineage>
        <taxon>Archaea</taxon>
        <taxon>Methanobacteriati</taxon>
        <taxon>Methanobacteriota</taxon>
        <taxon>Stenosarchaea group</taxon>
        <taxon>Halobacteria</taxon>
        <taxon>Halobacteriales</taxon>
        <taxon>Haloferacaceae</taxon>
        <taxon>Halorarum</taxon>
    </lineage>
</organism>
<evidence type="ECO:0000313" key="2">
    <source>
        <dbReference type="Proteomes" id="UP000509750"/>
    </source>
</evidence>
<dbReference type="AlphaFoldDB" id="A0A7D5GPT6"/>
<keyword evidence="2" id="KW-1185">Reference proteome</keyword>
<dbReference type="RefSeq" id="WP_179171598.1">
    <property type="nucleotide sequence ID" value="NZ_CP058532.1"/>
</dbReference>